<feature type="non-terminal residue" evidence="1">
    <location>
        <position position="1"/>
    </location>
</feature>
<dbReference type="Proteomes" id="UP000257109">
    <property type="component" value="Unassembled WGS sequence"/>
</dbReference>
<proteinExistence type="predicted"/>
<accession>A0A371EXI3</accession>
<protein>
    <submittedName>
        <fullName evidence="1">Uncharacterized protein</fullName>
    </submittedName>
</protein>
<name>A0A371EXI3_MUCPR</name>
<evidence type="ECO:0000313" key="1">
    <source>
        <dbReference type="EMBL" id="RDX70770.1"/>
    </source>
</evidence>
<dbReference type="AlphaFoldDB" id="A0A371EXI3"/>
<evidence type="ECO:0000313" key="2">
    <source>
        <dbReference type="Proteomes" id="UP000257109"/>
    </source>
</evidence>
<gene>
    <name evidence="1" type="ORF">CR513_49948</name>
</gene>
<dbReference type="EMBL" id="QJKJ01011576">
    <property type="protein sequence ID" value="RDX70770.1"/>
    <property type="molecule type" value="Genomic_DNA"/>
</dbReference>
<keyword evidence="2" id="KW-1185">Reference proteome</keyword>
<sequence>MNTRWDTKKPKLSTYVTRSKSKAMENKIETVELQNQDLKGEILSQTNAAITAMANHSAVGHAQVDNTADPLPHAVRDLPYKMRYGWNNKDPTNEEKEQLKAEAQHQASQITQPLVVHRQTLSTKDKWQSLEEQLHAVEGGNQFGLEVMDLYLVPDVGLLTYIKTPEFGKYKGSSYPRVHLATLEWEYVKSCRDLAEAFLKQYKYNEDMASDRSQVQNMFKKE</sequence>
<organism evidence="1 2">
    <name type="scientific">Mucuna pruriens</name>
    <name type="common">Velvet bean</name>
    <name type="synonym">Dolichos pruriens</name>
    <dbReference type="NCBI Taxonomy" id="157652"/>
    <lineage>
        <taxon>Eukaryota</taxon>
        <taxon>Viridiplantae</taxon>
        <taxon>Streptophyta</taxon>
        <taxon>Embryophyta</taxon>
        <taxon>Tracheophyta</taxon>
        <taxon>Spermatophyta</taxon>
        <taxon>Magnoliopsida</taxon>
        <taxon>eudicotyledons</taxon>
        <taxon>Gunneridae</taxon>
        <taxon>Pentapetalae</taxon>
        <taxon>rosids</taxon>
        <taxon>fabids</taxon>
        <taxon>Fabales</taxon>
        <taxon>Fabaceae</taxon>
        <taxon>Papilionoideae</taxon>
        <taxon>50 kb inversion clade</taxon>
        <taxon>NPAAA clade</taxon>
        <taxon>indigoferoid/millettioid clade</taxon>
        <taxon>Phaseoleae</taxon>
        <taxon>Mucuna</taxon>
    </lineage>
</organism>
<reference evidence="1" key="1">
    <citation type="submission" date="2018-05" db="EMBL/GenBank/DDBJ databases">
        <title>Draft genome of Mucuna pruriens seed.</title>
        <authorList>
            <person name="Nnadi N.E."/>
            <person name="Vos R."/>
            <person name="Hasami M.H."/>
            <person name="Devisetty U.K."/>
            <person name="Aguiy J.C."/>
        </authorList>
    </citation>
    <scope>NUCLEOTIDE SEQUENCE [LARGE SCALE GENOMIC DNA]</scope>
    <source>
        <strain evidence="1">JCA_2017</strain>
    </source>
</reference>
<comment type="caution">
    <text evidence="1">The sequence shown here is derived from an EMBL/GenBank/DDBJ whole genome shotgun (WGS) entry which is preliminary data.</text>
</comment>